<sequence>MSNSYRTVSRVNFPYFLAFVSHLPEMQHMRVFVVLQCACYMCFAEMALIYCTDSRSGSCFSSPASVRSGSGVLFRRVLRPL</sequence>
<dbReference type="AlphaFoldDB" id="A0A0E9XDN4"/>
<name>A0A0E9XDN4_ANGAN</name>
<accession>A0A0E9XDN4</accession>
<evidence type="ECO:0000313" key="1">
    <source>
        <dbReference type="EMBL" id="JAH99788.1"/>
    </source>
</evidence>
<dbReference type="EMBL" id="GBXM01008789">
    <property type="protein sequence ID" value="JAH99788.1"/>
    <property type="molecule type" value="Transcribed_RNA"/>
</dbReference>
<reference evidence="1" key="1">
    <citation type="submission" date="2014-11" db="EMBL/GenBank/DDBJ databases">
        <authorList>
            <person name="Amaro Gonzalez C."/>
        </authorList>
    </citation>
    <scope>NUCLEOTIDE SEQUENCE</scope>
</reference>
<proteinExistence type="predicted"/>
<protein>
    <submittedName>
        <fullName evidence="1">Uncharacterized protein</fullName>
    </submittedName>
</protein>
<organism evidence="1">
    <name type="scientific">Anguilla anguilla</name>
    <name type="common">European freshwater eel</name>
    <name type="synonym">Muraena anguilla</name>
    <dbReference type="NCBI Taxonomy" id="7936"/>
    <lineage>
        <taxon>Eukaryota</taxon>
        <taxon>Metazoa</taxon>
        <taxon>Chordata</taxon>
        <taxon>Craniata</taxon>
        <taxon>Vertebrata</taxon>
        <taxon>Euteleostomi</taxon>
        <taxon>Actinopterygii</taxon>
        <taxon>Neopterygii</taxon>
        <taxon>Teleostei</taxon>
        <taxon>Anguilliformes</taxon>
        <taxon>Anguillidae</taxon>
        <taxon>Anguilla</taxon>
    </lineage>
</organism>
<reference evidence="1" key="2">
    <citation type="journal article" date="2015" name="Fish Shellfish Immunol.">
        <title>Early steps in the European eel (Anguilla anguilla)-Vibrio vulnificus interaction in the gills: Role of the RtxA13 toxin.</title>
        <authorList>
            <person name="Callol A."/>
            <person name="Pajuelo D."/>
            <person name="Ebbesson L."/>
            <person name="Teles M."/>
            <person name="MacKenzie S."/>
            <person name="Amaro C."/>
        </authorList>
    </citation>
    <scope>NUCLEOTIDE SEQUENCE</scope>
</reference>